<dbReference type="PANTHER" id="PTHR48083:SF1">
    <property type="entry name" value="DEHYDROGENASE, PUTATIVE (AFU_ORTHOLOGUE AFUA_7G06510)-RELATED"/>
    <property type="match status" value="1"/>
</dbReference>
<dbReference type="CDD" id="cd00567">
    <property type="entry name" value="ACAD"/>
    <property type="match status" value="1"/>
</dbReference>
<evidence type="ECO:0000313" key="11">
    <source>
        <dbReference type="Proteomes" id="UP000295560"/>
    </source>
</evidence>
<keyword evidence="5 6" id="KW-0560">Oxidoreductase</keyword>
<keyword evidence="4 6" id="KW-0274">FAD</keyword>
<dbReference type="InterPro" id="IPR037069">
    <property type="entry name" value="AcylCoA_DH/ox_N_sf"/>
</dbReference>
<gene>
    <name evidence="10" type="ORF">EV378_3795</name>
</gene>
<comment type="cofactor">
    <cofactor evidence="1 6">
        <name>FAD</name>
        <dbReference type="ChEBI" id="CHEBI:57692"/>
    </cofactor>
</comment>
<dbReference type="Proteomes" id="UP000295560">
    <property type="component" value="Unassembled WGS sequence"/>
</dbReference>
<evidence type="ECO:0000259" key="7">
    <source>
        <dbReference type="Pfam" id="PF00441"/>
    </source>
</evidence>
<feature type="domain" description="Acyl-CoA dehydrogenase/oxidase C-terminal" evidence="7">
    <location>
        <begin position="232"/>
        <end position="380"/>
    </location>
</feature>
<dbReference type="OrthoDB" id="8876745at2"/>
<dbReference type="Pfam" id="PF00441">
    <property type="entry name" value="Acyl-CoA_dh_1"/>
    <property type="match status" value="1"/>
</dbReference>
<dbReference type="InterPro" id="IPR009075">
    <property type="entry name" value="AcylCo_DH/oxidase_C"/>
</dbReference>
<dbReference type="PROSITE" id="PS00073">
    <property type="entry name" value="ACYL_COA_DH_2"/>
    <property type="match status" value="1"/>
</dbReference>
<dbReference type="PIRSF" id="PIRSF016578">
    <property type="entry name" value="HsaA"/>
    <property type="match status" value="1"/>
</dbReference>
<dbReference type="InterPro" id="IPR009100">
    <property type="entry name" value="AcylCoA_DH/oxidase_NM_dom_sf"/>
</dbReference>
<dbReference type="Pfam" id="PF02770">
    <property type="entry name" value="Acyl-CoA_dh_M"/>
    <property type="match status" value="1"/>
</dbReference>
<evidence type="ECO:0000256" key="4">
    <source>
        <dbReference type="ARBA" id="ARBA00022827"/>
    </source>
</evidence>
<feature type="domain" description="Acyl-CoA oxidase/dehydrogenase middle" evidence="8">
    <location>
        <begin position="122"/>
        <end position="219"/>
    </location>
</feature>
<dbReference type="FunFam" id="1.20.140.10:FF:000012">
    <property type="entry name" value="Acyl-CoA dehydrogenase fadE12"/>
    <property type="match status" value="1"/>
</dbReference>
<dbReference type="InterPro" id="IPR036250">
    <property type="entry name" value="AcylCo_DH-like_C"/>
</dbReference>
<organism evidence="10 11">
    <name type="scientific">Pseudonocardia endophytica</name>
    <dbReference type="NCBI Taxonomy" id="401976"/>
    <lineage>
        <taxon>Bacteria</taxon>
        <taxon>Bacillati</taxon>
        <taxon>Actinomycetota</taxon>
        <taxon>Actinomycetes</taxon>
        <taxon>Pseudonocardiales</taxon>
        <taxon>Pseudonocardiaceae</taxon>
        <taxon>Pseudonocardia</taxon>
    </lineage>
</organism>
<proteinExistence type="inferred from homology"/>
<dbReference type="EMBL" id="SMFZ01000002">
    <property type="protein sequence ID" value="TCK19852.1"/>
    <property type="molecule type" value="Genomic_DNA"/>
</dbReference>
<name>A0A4R1HR59_PSEEN</name>
<dbReference type="Gene3D" id="2.40.110.10">
    <property type="entry name" value="Butyryl-CoA Dehydrogenase, subunit A, domain 2"/>
    <property type="match status" value="1"/>
</dbReference>
<evidence type="ECO:0000313" key="10">
    <source>
        <dbReference type="EMBL" id="TCK19852.1"/>
    </source>
</evidence>
<evidence type="ECO:0000256" key="6">
    <source>
        <dbReference type="RuleBase" id="RU362125"/>
    </source>
</evidence>
<protein>
    <submittedName>
        <fullName evidence="10">Acyl-CoA dehydrogenase</fullName>
    </submittedName>
</protein>
<evidence type="ECO:0000256" key="5">
    <source>
        <dbReference type="ARBA" id="ARBA00023002"/>
    </source>
</evidence>
<keyword evidence="11" id="KW-1185">Reference proteome</keyword>
<dbReference type="PANTHER" id="PTHR48083">
    <property type="entry name" value="MEDIUM-CHAIN SPECIFIC ACYL-COA DEHYDROGENASE, MITOCHONDRIAL-RELATED"/>
    <property type="match status" value="1"/>
</dbReference>
<dbReference type="Pfam" id="PF02771">
    <property type="entry name" value="Acyl-CoA_dh_N"/>
    <property type="match status" value="1"/>
</dbReference>
<dbReference type="InterPro" id="IPR013786">
    <property type="entry name" value="AcylCoA_DH/ox_N"/>
</dbReference>
<accession>A0A4R1HR59</accession>
<sequence length="387" mass="42197">MDVQDDPYKEIREGVRDVCRQFDGEYWRAHDRDHEFPWEFYNALADGGWIGIAIPEEYGGGGAGIGEAAVVMEEVAASGAAMNGASAIHLSVFGMNPVVKYGSDEMRRTYLPRVADGSLHVAFGVTEPDAGLDTTAIRTAARRDGDRYLVRGRKVWTSKAPYCDKVLLLVRTTPIEECTKRTDGLSLLLADLQRPEVTITPIEKLGRNAVVSCEVVYDDLPVDAADLVGEEGKGFRSILDGLNPERILIAAEALGIGRAAMAAATEYAKERVVFGRSIGQNQGISFPLAEAHMRLHAASLVVREAAERYDAGLPCGEHANSAKFLAADAAHFAADRAMQTHGGFGYAAEYDVTRYFTESRLMKLAPLPQEMVLNYVAEHVLGLPRSY</sequence>
<dbReference type="GO" id="GO:0033539">
    <property type="term" value="P:fatty acid beta-oxidation using acyl-CoA dehydrogenase"/>
    <property type="evidence" value="ECO:0007669"/>
    <property type="project" value="TreeGrafter"/>
</dbReference>
<evidence type="ECO:0000256" key="2">
    <source>
        <dbReference type="ARBA" id="ARBA00009347"/>
    </source>
</evidence>
<dbReference type="InterPro" id="IPR006089">
    <property type="entry name" value="Acyl-CoA_DH_CS"/>
</dbReference>
<comment type="caution">
    <text evidence="10">The sequence shown here is derived from an EMBL/GenBank/DDBJ whole genome shotgun (WGS) entry which is preliminary data.</text>
</comment>
<evidence type="ECO:0000256" key="3">
    <source>
        <dbReference type="ARBA" id="ARBA00022630"/>
    </source>
</evidence>
<dbReference type="GO" id="GO:0050660">
    <property type="term" value="F:flavin adenine dinucleotide binding"/>
    <property type="evidence" value="ECO:0007669"/>
    <property type="project" value="InterPro"/>
</dbReference>
<reference evidence="10 11" key="1">
    <citation type="submission" date="2019-03" db="EMBL/GenBank/DDBJ databases">
        <title>Sequencing the genomes of 1000 actinobacteria strains.</title>
        <authorList>
            <person name="Klenk H.-P."/>
        </authorList>
    </citation>
    <scope>NUCLEOTIDE SEQUENCE [LARGE SCALE GENOMIC DNA]</scope>
    <source>
        <strain evidence="10 11">DSM 44969</strain>
    </source>
</reference>
<evidence type="ECO:0000256" key="1">
    <source>
        <dbReference type="ARBA" id="ARBA00001974"/>
    </source>
</evidence>
<comment type="similarity">
    <text evidence="2 6">Belongs to the acyl-CoA dehydrogenase family.</text>
</comment>
<dbReference type="AlphaFoldDB" id="A0A4R1HR59"/>
<dbReference type="SUPFAM" id="SSF47203">
    <property type="entry name" value="Acyl-CoA dehydrogenase C-terminal domain-like"/>
    <property type="match status" value="1"/>
</dbReference>
<dbReference type="InterPro" id="IPR050741">
    <property type="entry name" value="Acyl-CoA_dehydrogenase"/>
</dbReference>
<dbReference type="InterPro" id="IPR006091">
    <property type="entry name" value="Acyl-CoA_Oxase/DH_mid-dom"/>
</dbReference>
<evidence type="ECO:0000259" key="9">
    <source>
        <dbReference type="Pfam" id="PF02771"/>
    </source>
</evidence>
<dbReference type="Gene3D" id="1.20.140.10">
    <property type="entry name" value="Butyryl-CoA Dehydrogenase, subunit A, domain 3"/>
    <property type="match status" value="1"/>
</dbReference>
<dbReference type="GO" id="GO:0003995">
    <property type="term" value="F:acyl-CoA dehydrogenase activity"/>
    <property type="evidence" value="ECO:0007669"/>
    <property type="project" value="InterPro"/>
</dbReference>
<dbReference type="Gene3D" id="1.10.540.10">
    <property type="entry name" value="Acyl-CoA dehydrogenase/oxidase, N-terminal domain"/>
    <property type="match status" value="1"/>
</dbReference>
<dbReference type="RefSeq" id="WP_132428171.1">
    <property type="nucleotide sequence ID" value="NZ_SMFZ01000002.1"/>
</dbReference>
<keyword evidence="3 6" id="KW-0285">Flavoprotein</keyword>
<dbReference type="SUPFAM" id="SSF56645">
    <property type="entry name" value="Acyl-CoA dehydrogenase NM domain-like"/>
    <property type="match status" value="1"/>
</dbReference>
<evidence type="ECO:0000259" key="8">
    <source>
        <dbReference type="Pfam" id="PF02770"/>
    </source>
</evidence>
<dbReference type="InterPro" id="IPR046373">
    <property type="entry name" value="Acyl-CoA_Oxase/DH_mid-dom_sf"/>
</dbReference>
<feature type="domain" description="Acyl-CoA dehydrogenase/oxidase N-terminal" evidence="9">
    <location>
        <begin position="9"/>
        <end position="117"/>
    </location>
</feature>
<dbReference type="GO" id="GO:0005737">
    <property type="term" value="C:cytoplasm"/>
    <property type="evidence" value="ECO:0007669"/>
    <property type="project" value="TreeGrafter"/>
</dbReference>